<dbReference type="Proteomes" id="UP000515369">
    <property type="component" value="Chromosome"/>
</dbReference>
<sequence length="249" mass="25841">MNEQVVFVTGGAMGMGEAVALLAAERGAKIVVTDMNEKAAQVVVDKITANGGEAMALKCNVTSADEVKAAIDRTVTVYGKLDAAFNNAGIMLPNTNTAEMSEEDFDKVVSINLKGVWLCMKYELQHMQKQGSGAIVNNSSIGGLVGGAGRSAYIAAKHGVLGLTKSAAIEYAPKGIRINAVCPGTIETPMVDKMFADGDLSREATTEGAPAKRLGKASEVADAVLWLFSPASSYVIGQPISVDGGLSII</sequence>
<dbReference type="PANTHER" id="PTHR24321">
    <property type="entry name" value="DEHYDROGENASES, SHORT CHAIN"/>
    <property type="match status" value="1"/>
</dbReference>
<dbReference type="PRINTS" id="PR00081">
    <property type="entry name" value="GDHRDH"/>
</dbReference>
<dbReference type="PANTHER" id="PTHR24321:SF8">
    <property type="entry name" value="ESTRADIOL 17-BETA-DEHYDROGENASE 8-RELATED"/>
    <property type="match status" value="1"/>
</dbReference>
<dbReference type="RefSeq" id="WP_182460866.1">
    <property type="nucleotide sequence ID" value="NZ_CP059732.1"/>
</dbReference>
<dbReference type="EMBL" id="CP059732">
    <property type="protein sequence ID" value="QMW03609.1"/>
    <property type="molecule type" value="Genomic_DNA"/>
</dbReference>
<evidence type="ECO:0000313" key="3">
    <source>
        <dbReference type="EMBL" id="QMW03609.1"/>
    </source>
</evidence>
<reference evidence="3 4" key="1">
    <citation type="submission" date="2020-07" db="EMBL/GenBank/DDBJ databases">
        <title>Spirosoma foliorum sp. nov., isolated from the leaves on the Nejang mountain Korea, Republic of.</title>
        <authorList>
            <person name="Ho H."/>
            <person name="Lee Y.-J."/>
            <person name="Nurcahyanto D.-A."/>
            <person name="Kim S.-G."/>
        </authorList>
    </citation>
    <scope>NUCLEOTIDE SEQUENCE [LARGE SCALE GENOMIC DNA]</scope>
    <source>
        <strain evidence="3 4">PL0136</strain>
    </source>
</reference>
<keyword evidence="2" id="KW-0560">Oxidoreductase</keyword>
<dbReference type="KEGG" id="sfol:H3H32_01170"/>
<protein>
    <submittedName>
        <fullName evidence="3">SDR family oxidoreductase</fullName>
    </submittedName>
</protein>
<dbReference type="Pfam" id="PF13561">
    <property type="entry name" value="adh_short_C2"/>
    <property type="match status" value="1"/>
</dbReference>
<comment type="similarity">
    <text evidence="1">Belongs to the short-chain dehydrogenases/reductases (SDR) family.</text>
</comment>
<proteinExistence type="inferred from homology"/>
<dbReference type="PRINTS" id="PR00080">
    <property type="entry name" value="SDRFAMILY"/>
</dbReference>
<accession>A0A7G5GXL7</accession>
<name>A0A7G5GXL7_9BACT</name>
<dbReference type="SUPFAM" id="SSF51735">
    <property type="entry name" value="NAD(P)-binding Rossmann-fold domains"/>
    <property type="match status" value="1"/>
</dbReference>
<gene>
    <name evidence="3" type="ORF">H3H32_01170</name>
</gene>
<dbReference type="AlphaFoldDB" id="A0A7G5GXL7"/>
<dbReference type="InterPro" id="IPR036291">
    <property type="entry name" value="NAD(P)-bd_dom_sf"/>
</dbReference>
<dbReference type="NCBIfam" id="NF005559">
    <property type="entry name" value="PRK07231.1"/>
    <property type="match status" value="1"/>
</dbReference>
<dbReference type="GO" id="GO:0016491">
    <property type="term" value="F:oxidoreductase activity"/>
    <property type="evidence" value="ECO:0007669"/>
    <property type="project" value="UniProtKB-KW"/>
</dbReference>
<organism evidence="3 4">
    <name type="scientific">Spirosoma foliorum</name>
    <dbReference type="NCBI Taxonomy" id="2710596"/>
    <lineage>
        <taxon>Bacteria</taxon>
        <taxon>Pseudomonadati</taxon>
        <taxon>Bacteroidota</taxon>
        <taxon>Cytophagia</taxon>
        <taxon>Cytophagales</taxon>
        <taxon>Cytophagaceae</taxon>
        <taxon>Spirosoma</taxon>
    </lineage>
</organism>
<keyword evidence="4" id="KW-1185">Reference proteome</keyword>
<dbReference type="Gene3D" id="3.40.50.720">
    <property type="entry name" value="NAD(P)-binding Rossmann-like Domain"/>
    <property type="match status" value="1"/>
</dbReference>
<evidence type="ECO:0000256" key="2">
    <source>
        <dbReference type="ARBA" id="ARBA00023002"/>
    </source>
</evidence>
<dbReference type="InterPro" id="IPR002347">
    <property type="entry name" value="SDR_fam"/>
</dbReference>
<evidence type="ECO:0000256" key="1">
    <source>
        <dbReference type="ARBA" id="ARBA00006484"/>
    </source>
</evidence>
<dbReference type="FunFam" id="3.40.50.720:FF:000084">
    <property type="entry name" value="Short-chain dehydrogenase reductase"/>
    <property type="match status" value="1"/>
</dbReference>
<evidence type="ECO:0000313" key="4">
    <source>
        <dbReference type="Proteomes" id="UP000515369"/>
    </source>
</evidence>